<dbReference type="Pfam" id="PF25601">
    <property type="entry name" value="AAA_lid_14"/>
    <property type="match status" value="1"/>
</dbReference>
<evidence type="ECO:0000313" key="7">
    <source>
        <dbReference type="Proteomes" id="UP000029223"/>
    </source>
</evidence>
<name>A0ABQ0JPC9_9VIBR</name>
<keyword evidence="7" id="KW-1185">Reference proteome</keyword>
<comment type="caution">
    <text evidence="6">The sequence shown here is derived from an EMBL/GenBank/DDBJ whole genome shotgun (WGS) entry which is preliminary data.</text>
</comment>
<dbReference type="PANTHER" id="PTHR32071">
    <property type="entry name" value="TRANSCRIPTIONAL REGULATORY PROTEIN"/>
    <property type="match status" value="1"/>
</dbReference>
<dbReference type="PROSITE" id="PS00688">
    <property type="entry name" value="SIGMA54_INTERACT_3"/>
    <property type="match status" value="1"/>
</dbReference>
<keyword evidence="1" id="KW-0547">Nucleotide-binding</keyword>
<keyword evidence="4" id="KW-0804">Transcription</keyword>
<accession>A0ABQ0JPC9</accession>
<dbReference type="Pfam" id="PF00158">
    <property type="entry name" value="Sigma54_activat"/>
    <property type="match status" value="1"/>
</dbReference>
<dbReference type="Proteomes" id="UP000029223">
    <property type="component" value="Unassembled WGS sequence"/>
</dbReference>
<reference evidence="7" key="1">
    <citation type="submission" date="2014-09" db="EMBL/GenBank/DDBJ databases">
        <title>Vibrio variabilis JCM 19239. (C206) whole genome shotgun sequence.</title>
        <authorList>
            <person name="Sawabe T."/>
            <person name="Meirelles P."/>
            <person name="Nakanishi M."/>
            <person name="Sayaka M."/>
            <person name="Hattori M."/>
            <person name="Ohkuma M."/>
        </authorList>
    </citation>
    <scope>NUCLEOTIDE SEQUENCE [LARGE SCALE GENOMIC DNA]</scope>
    <source>
        <strain evidence="7">JCM 19239</strain>
    </source>
</reference>
<feature type="domain" description="Sigma-54 factor interaction" evidence="5">
    <location>
        <begin position="1"/>
        <end position="96"/>
    </location>
</feature>
<dbReference type="InterPro" id="IPR058031">
    <property type="entry name" value="AAA_lid_NorR"/>
</dbReference>
<dbReference type="InterPro" id="IPR027417">
    <property type="entry name" value="P-loop_NTPase"/>
</dbReference>
<evidence type="ECO:0000256" key="1">
    <source>
        <dbReference type="ARBA" id="ARBA00022741"/>
    </source>
</evidence>
<dbReference type="Gene3D" id="3.40.50.300">
    <property type="entry name" value="P-loop containing nucleotide triphosphate hydrolases"/>
    <property type="match status" value="1"/>
</dbReference>
<protein>
    <submittedName>
        <fullName evidence="6">Functional role page for anaerobic nitric oxide reductase transcription regulator NorR</fullName>
    </submittedName>
</protein>
<reference evidence="7" key="2">
    <citation type="submission" date="2014-09" db="EMBL/GenBank/DDBJ databases">
        <authorList>
            <consortium name="NBRP consortium"/>
            <person name="Sawabe T."/>
            <person name="Meirelles P."/>
            <person name="Nakanishi M."/>
            <person name="Sayaka M."/>
            <person name="Hattori M."/>
            <person name="Ohkuma M."/>
        </authorList>
    </citation>
    <scope>NUCLEOTIDE SEQUENCE [LARGE SCALE GENOMIC DNA]</scope>
    <source>
        <strain evidence="7">JCM 19239</strain>
    </source>
</reference>
<keyword evidence="3" id="KW-0805">Transcription regulation</keyword>
<proteinExistence type="predicted"/>
<evidence type="ECO:0000256" key="4">
    <source>
        <dbReference type="ARBA" id="ARBA00023163"/>
    </source>
</evidence>
<evidence type="ECO:0000313" key="6">
    <source>
        <dbReference type="EMBL" id="GAL30625.1"/>
    </source>
</evidence>
<dbReference type="PROSITE" id="PS50045">
    <property type="entry name" value="SIGMA54_INTERACT_4"/>
    <property type="match status" value="1"/>
</dbReference>
<dbReference type="InterPro" id="IPR002078">
    <property type="entry name" value="Sigma_54_int"/>
</dbReference>
<gene>
    <name evidence="6" type="ORF">JCM19239_2244</name>
</gene>
<dbReference type="InterPro" id="IPR025944">
    <property type="entry name" value="Sigma_54_int_dom_CS"/>
</dbReference>
<dbReference type="Gene3D" id="1.10.8.60">
    <property type="match status" value="1"/>
</dbReference>
<sequence>MRVLAATNRDLKAEVDNGKFRADLYHRLSVYPISVPPLKERHGDIELLTGFFLEQARRKLGISQIKMSPNAVTHLNRYSWPGNVRELEHVINRAALKAKARSMGKKVVTVSIDDCGQFDDDVSTLRLRHRQKTPWLSIPLKAFEKRPKSINVPLSPMLY</sequence>
<organism evidence="6 7">
    <name type="scientific">Vibrio variabilis</name>
    <dbReference type="NCBI Taxonomy" id="990271"/>
    <lineage>
        <taxon>Bacteria</taxon>
        <taxon>Pseudomonadati</taxon>
        <taxon>Pseudomonadota</taxon>
        <taxon>Gammaproteobacteria</taxon>
        <taxon>Vibrionales</taxon>
        <taxon>Vibrionaceae</taxon>
        <taxon>Vibrio</taxon>
    </lineage>
</organism>
<dbReference type="PANTHER" id="PTHR32071:SF35">
    <property type="entry name" value="ANAEROBIC NITRIC OXIDE REDUCTASE TRANSCRIPTION REGULATOR NORR"/>
    <property type="match status" value="1"/>
</dbReference>
<evidence type="ECO:0000256" key="3">
    <source>
        <dbReference type="ARBA" id="ARBA00023015"/>
    </source>
</evidence>
<dbReference type="SUPFAM" id="SSF52540">
    <property type="entry name" value="P-loop containing nucleoside triphosphate hydrolases"/>
    <property type="match status" value="1"/>
</dbReference>
<keyword evidence="2" id="KW-0067">ATP-binding</keyword>
<dbReference type="EMBL" id="BBMS01000103">
    <property type="protein sequence ID" value="GAL30625.1"/>
    <property type="molecule type" value="Genomic_DNA"/>
</dbReference>
<evidence type="ECO:0000259" key="5">
    <source>
        <dbReference type="PROSITE" id="PS50045"/>
    </source>
</evidence>
<evidence type="ECO:0000256" key="2">
    <source>
        <dbReference type="ARBA" id="ARBA00022840"/>
    </source>
</evidence>